<gene>
    <name evidence="2" type="ORF">GCM10010420_48160</name>
</gene>
<feature type="compositionally biased region" description="Low complexity" evidence="1">
    <location>
        <begin position="1"/>
        <end position="29"/>
    </location>
</feature>
<evidence type="ECO:0008006" key="4">
    <source>
        <dbReference type="Google" id="ProtNLM"/>
    </source>
</evidence>
<reference evidence="2 3" key="1">
    <citation type="journal article" date="2019" name="Int. J. Syst. Evol. Microbiol.">
        <title>The Global Catalogue of Microorganisms (GCM) 10K type strain sequencing project: providing services to taxonomists for standard genome sequencing and annotation.</title>
        <authorList>
            <consortium name="The Broad Institute Genomics Platform"/>
            <consortium name="The Broad Institute Genome Sequencing Center for Infectious Disease"/>
            <person name="Wu L."/>
            <person name="Ma J."/>
        </authorList>
    </citation>
    <scope>NUCLEOTIDE SEQUENCE [LARGE SCALE GENOMIC DNA]</scope>
    <source>
        <strain evidence="2 3">JCM 6921</strain>
    </source>
</reference>
<proteinExistence type="predicted"/>
<evidence type="ECO:0000313" key="2">
    <source>
        <dbReference type="EMBL" id="GAA2413049.1"/>
    </source>
</evidence>
<accession>A0ABN3ISR1</accession>
<feature type="region of interest" description="Disordered" evidence="1">
    <location>
        <begin position="1"/>
        <end position="32"/>
    </location>
</feature>
<organism evidence="2 3">
    <name type="scientific">Streptomyces glaucosporus</name>
    <dbReference type="NCBI Taxonomy" id="284044"/>
    <lineage>
        <taxon>Bacteria</taxon>
        <taxon>Bacillati</taxon>
        <taxon>Actinomycetota</taxon>
        <taxon>Actinomycetes</taxon>
        <taxon>Kitasatosporales</taxon>
        <taxon>Streptomycetaceae</taxon>
        <taxon>Streptomyces</taxon>
    </lineage>
</organism>
<evidence type="ECO:0000256" key="1">
    <source>
        <dbReference type="SAM" id="MobiDB-lite"/>
    </source>
</evidence>
<dbReference type="EMBL" id="BAAATJ010000029">
    <property type="protein sequence ID" value="GAA2413049.1"/>
    <property type="molecule type" value="Genomic_DNA"/>
</dbReference>
<keyword evidence="3" id="KW-1185">Reference proteome</keyword>
<name>A0ABN3ISR1_9ACTN</name>
<comment type="caution">
    <text evidence="2">The sequence shown here is derived from an EMBL/GenBank/DDBJ whole genome shotgun (WGS) entry which is preliminary data.</text>
</comment>
<evidence type="ECO:0000313" key="3">
    <source>
        <dbReference type="Proteomes" id="UP001500058"/>
    </source>
</evidence>
<dbReference type="Proteomes" id="UP001500058">
    <property type="component" value="Unassembled WGS sequence"/>
</dbReference>
<protein>
    <recommendedName>
        <fullName evidence="4">Small CPxCG-related zinc finger protein</fullName>
    </recommendedName>
</protein>
<sequence length="72" mass="7270">MTAPSGTPAAPAGAPAAAPDGQDARPGAAEQEERAFCVRCSEPTEHPASTPGATLCPVCEWQEAERVACSCT</sequence>